<proteinExistence type="predicted"/>
<dbReference type="SUPFAM" id="SSF48452">
    <property type="entry name" value="TPR-like"/>
    <property type="match status" value="1"/>
</dbReference>
<evidence type="ECO:0000313" key="3">
    <source>
        <dbReference type="EMBL" id="SUZ77399.1"/>
    </source>
</evidence>
<evidence type="ECO:0008006" key="4">
    <source>
        <dbReference type="Google" id="ProtNLM"/>
    </source>
</evidence>
<evidence type="ECO:0000256" key="1">
    <source>
        <dbReference type="SAM" id="Coils"/>
    </source>
</evidence>
<protein>
    <recommendedName>
        <fullName evidence="4">MalT-like TPR region domain-containing protein</fullName>
    </recommendedName>
</protein>
<gene>
    <name evidence="3" type="ORF">METZ01_LOCUS30253</name>
</gene>
<dbReference type="EMBL" id="UINC01001316">
    <property type="protein sequence ID" value="SUZ77399.1"/>
    <property type="molecule type" value="Genomic_DNA"/>
</dbReference>
<feature type="coiled-coil region" evidence="1">
    <location>
        <begin position="95"/>
        <end position="122"/>
    </location>
</feature>
<feature type="compositionally biased region" description="Polar residues" evidence="2">
    <location>
        <begin position="17"/>
        <end position="29"/>
    </location>
</feature>
<accession>A0A381QGA3</accession>
<dbReference type="InterPro" id="IPR011990">
    <property type="entry name" value="TPR-like_helical_dom_sf"/>
</dbReference>
<feature type="region of interest" description="Disordered" evidence="2">
    <location>
        <begin position="17"/>
        <end position="41"/>
    </location>
</feature>
<evidence type="ECO:0000256" key="2">
    <source>
        <dbReference type="SAM" id="MobiDB-lite"/>
    </source>
</evidence>
<organism evidence="3">
    <name type="scientific">marine metagenome</name>
    <dbReference type="NCBI Taxonomy" id="408172"/>
    <lineage>
        <taxon>unclassified sequences</taxon>
        <taxon>metagenomes</taxon>
        <taxon>ecological metagenomes</taxon>
    </lineage>
</organism>
<sequence>MFVLIVALATQMMQSGGPSIPTASPITSQPGGGAVTGMPPDLSTMTPVEAANRLFNRVMTAVTAGDSTEAQQFMPMAIGAYERARPLDNDGLFHLSMLQRTAMQLEAALETAEEILEDNSDHLLGLSAAAKAAAELGRGDIAAAYYERVLEVYESQIEQDIAEYMDHTPITDNLRTEAEAFLGGR</sequence>
<keyword evidence="1" id="KW-0175">Coiled coil</keyword>
<dbReference type="Gene3D" id="1.25.40.10">
    <property type="entry name" value="Tetratricopeptide repeat domain"/>
    <property type="match status" value="1"/>
</dbReference>
<name>A0A381QGA3_9ZZZZ</name>
<reference evidence="3" key="1">
    <citation type="submission" date="2018-05" db="EMBL/GenBank/DDBJ databases">
        <authorList>
            <person name="Lanie J.A."/>
            <person name="Ng W.-L."/>
            <person name="Kazmierczak K.M."/>
            <person name="Andrzejewski T.M."/>
            <person name="Davidsen T.M."/>
            <person name="Wayne K.J."/>
            <person name="Tettelin H."/>
            <person name="Glass J.I."/>
            <person name="Rusch D."/>
            <person name="Podicherti R."/>
            <person name="Tsui H.-C.T."/>
            <person name="Winkler M.E."/>
        </authorList>
    </citation>
    <scope>NUCLEOTIDE SEQUENCE</scope>
</reference>
<dbReference type="AlphaFoldDB" id="A0A381QGA3"/>